<geneLocation type="plastid" evidence="10"/>
<name>A0A7T7BWC3_9STRA</name>
<evidence type="ECO:0000256" key="3">
    <source>
        <dbReference type="ARBA" id="ARBA00008198"/>
    </source>
</evidence>
<keyword evidence="10" id="KW-0934">Plastid</keyword>
<keyword evidence="8 9" id="KW-0472">Membrane</keyword>
<accession>A0A7T7BWC3</accession>
<dbReference type="GeneID" id="67132903"/>
<dbReference type="RefSeq" id="YP_010139341.1">
    <property type="nucleotide sequence ID" value="NC_056910.1"/>
</dbReference>
<evidence type="ECO:0000256" key="5">
    <source>
        <dbReference type="ARBA" id="ARBA00022531"/>
    </source>
</evidence>
<evidence type="ECO:0000256" key="7">
    <source>
        <dbReference type="ARBA" id="ARBA00022989"/>
    </source>
</evidence>
<dbReference type="EMBL" id="MW175522">
    <property type="protein sequence ID" value="QQK55007.1"/>
    <property type="molecule type" value="Genomic_DNA"/>
</dbReference>
<dbReference type="GO" id="GO:0009522">
    <property type="term" value="C:photosystem I"/>
    <property type="evidence" value="ECO:0007669"/>
    <property type="project" value="InterPro"/>
</dbReference>
<evidence type="ECO:0000256" key="9">
    <source>
        <dbReference type="SAM" id="Phobius"/>
    </source>
</evidence>
<dbReference type="GO" id="GO:0015979">
    <property type="term" value="P:photosynthesis"/>
    <property type="evidence" value="ECO:0007669"/>
    <property type="project" value="UniProtKB-KW"/>
</dbReference>
<feature type="transmembrane region" description="Helical" evidence="9">
    <location>
        <begin position="55"/>
        <end position="78"/>
    </location>
</feature>
<reference evidence="10" key="1">
    <citation type="submission" date="2020-10" db="EMBL/GenBank/DDBJ databases">
        <title>Complete chloroplast genome of the Synurophyceae Poterioochromonas malhamensis (Pringsheim) R.A.Andersen 2017 from Van Lake in Eastern Anatolia.</title>
        <authorList>
            <person name="Gastineau R."/>
            <person name="Yilmaz E."/>
            <person name="Solak C.N."/>
            <person name="Lemieux C."/>
            <person name="Turmel M."/>
            <person name="Witkowski A."/>
        </authorList>
    </citation>
    <scope>NUCLEOTIDE SEQUENCE</scope>
    <source>
        <strain evidence="10">SZCZR2049</strain>
    </source>
</reference>
<evidence type="ECO:0000256" key="1">
    <source>
        <dbReference type="ARBA" id="ARBA00002862"/>
    </source>
</evidence>
<dbReference type="Pfam" id="PF02392">
    <property type="entry name" value="Ycf4"/>
    <property type="match status" value="1"/>
</dbReference>
<gene>
    <name evidence="10" type="primary">ycf4</name>
</gene>
<proteinExistence type="inferred from homology"/>
<keyword evidence="7 9" id="KW-1133">Transmembrane helix</keyword>
<dbReference type="AlphaFoldDB" id="A0A7T7BWC3"/>
<comment type="subcellular location">
    <subcellularLocation>
        <location evidence="2">Membrane</location>
        <topology evidence="2">Multi-pass membrane protein</topology>
    </subcellularLocation>
</comment>
<evidence type="ECO:0000256" key="2">
    <source>
        <dbReference type="ARBA" id="ARBA00004141"/>
    </source>
</evidence>
<organism evidence="10">
    <name type="scientific">Poterioochromonas malhamensis</name>
    <dbReference type="NCBI Taxonomy" id="88167"/>
    <lineage>
        <taxon>Eukaryota</taxon>
        <taxon>Sar</taxon>
        <taxon>Stramenopiles</taxon>
        <taxon>Ochrophyta</taxon>
        <taxon>Synurophyceae</taxon>
        <taxon>Ochromonadales</taxon>
        <taxon>Ochromonadaceae</taxon>
        <taxon>Poterioochromonas</taxon>
    </lineage>
</organism>
<keyword evidence="5" id="KW-0602">Photosynthesis</keyword>
<comment type="similarity">
    <text evidence="3">Belongs to the Ycf4 family.</text>
</comment>
<evidence type="ECO:0000256" key="8">
    <source>
        <dbReference type="ARBA" id="ARBA00023136"/>
    </source>
</evidence>
<protein>
    <recommendedName>
        <fullName evidence="4">Photosystem I assembly protein Ycf4</fullName>
    </recommendedName>
</protein>
<feature type="transmembrane region" description="Helical" evidence="9">
    <location>
        <begin position="21"/>
        <end position="43"/>
    </location>
</feature>
<dbReference type="InterPro" id="IPR003359">
    <property type="entry name" value="PSI_Ycf4_assembly"/>
</dbReference>
<evidence type="ECO:0000313" key="10">
    <source>
        <dbReference type="EMBL" id="QQK55007.1"/>
    </source>
</evidence>
<evidence type="ECO:0000256" key="6">
    <source>
        <dbReference type="ARBA" id="ARBA00022692"/>
    </source>
</evidence>
<comment type="function">
    <text evidence="1">Seems to be required for the assembly of the photosystem I complex.</text>
</comment>
<keyword evidence="6 9" id="KW-0812">Transmembrane</keyword>
<sequence>MTNLSFKENIIGSRNYKTISVMLLLFIGGGSFFFIGIESYFKIFDFSSIQYIPQGILMLFYGTLALTFGSYLLLTLVWDVGSGYNQILKEEQIIYIVRKNFPGKNSFYFFSYPFKIIKQIKLLKKDGLNPRTNILLVLKDKREIPLYPPQFLLKPTEMEKKAINLSNLLKVPVETKTVS</sequence>
<evidence type="ECO:0000256" key="4">
    <source>
        <dbReference type="ARBA" id="ARBA00015395"/>
    </source>
</evidence>